<feature type="domain" description="GH3 C-terminal" evidence="1">
    <location>
        <begin position="60"/>
        <end position="184"/>
    </location>
</feature>
<dbReference type="EMBL" id="QGKX02001347">
    <property type="protein sequence ID" value="KAF3523683.1"/>
    <property type="molecule type" value="Genomic_DNA"/>
</dbReference>
<sequence length="548" mass="61223">MRRLLRQVVQFFDVRERKTRRSQPNRRVDVTGFYNNTPQFRFVRRKNTVLCVDVEPTTEEDISKALARATVVLESSDLILTGFTCFGDISTVPGHYVFYVELIAKVNNGTNVLQLDNKVLVEYCCVMEESLSGIYRRLRGDEGSIGALEIRVVQKGTFDSLMEFFVSRGSSISQYKTPICIKSTEALQVLEDKYPTQIRFALEKLSVPIFEAAPQPFLLDAGRAPGRRRRVLCSACCSSTLSALSIVISNFNSCVFVVSYAMVSTNRFTVAVSHPLVTSHPLKANRSTGSRISRSAHFLGTVKSPLGVQPEPPLLHHVSSPSQPFEPLVIYSLRQLHPDRSLDVSFQSFVMGLRFSYESYGFQYGNIGVHFLSLISVRVLSWIIVKSIAPPPPPRLVTPFPSEICCYSTASFTRPSHLNADTAYGLSDICFSLGLAHLLVCGGLLLKSTHSWSTKNFPMSDVKKLRHRSSSEASCRSTVCRLVSCRVHLAPRCDVVQGSPSPKFMSIRFKSRQRRPFSMAFSYVSGVTHLFLPPISPYLRQSSIEKSG</sequence>
<organism evidence="2 3">
    <name type="scientific">Brassica cretica</name>
    <name type="common">Mustard</name>
    <dbReference type="NCBI Taxonomy" id="69181"/>
    <lineage>
        <taxon>Eukaryota</taxon>
        <taxon>Viridiplantae</taxon>
        <taxon>Streptophyta</taxon>
        <taxon>Embryophyta</taxon>
        <taxon>Tracheophyta</taxon>
        <taxon>Spermatophyta</taxon>
        <taxon>Magnoliopsida</taxon>
        <taxon>eudicotyledons</taxon>
        <taxon>Gunneridae</taxon>
        <taxon>Pentapetalae</taxon>
        <taxon>rosids</taxon>
        <taxon>malvids</taxon>
        <taxon>Brassicales</taxon>
        <taxon>Brassicaceae</taxon>
        <taxon>Brassiceae</taxon>
        <taxon>Brassica</taxon>
    </lineage>
</organism>
<name>A0A8S9PJF2_BRACR</name>
<reference evidence="2" key="1">
    <citation type="submission" date="2019-12" db="EMBL/GenBank/DDBJ databases">
        <title>Genome sequencing and annotation of Brassica cretica.</title>
        <authorList>
            <person name="Studholme D.J."/>
            <person name="Sarris P."/>
        </authorList>
    </citation>
    <scope>NUCLEOTIDE SEQUENCE</scope>
    <source>
        <strain evidence="2">PFS-109/04</strain>
        <tissue evidence="2">Leaf</tissue>
    </source>
</reference>
<dbReference type="GO" id="GO:0005737">
    <property type="term" value="C:cytoplasm"/>
    <property type="evidence" value="ECO:0007669"/>
    <property type="project" value="TreeGrafter"/>
</dbReference>
<dbReference type="PANTHER" id="PTHR31901">
    <property type="entry name" value="GH3 DOMAIN-CONTAINING PROTEIN"/>
    <property type="match status" value="1"/>
</dbReference>
<evidence type="ECO:0000313" key="3">
    <source>
        <dbReference type="Proteomes" id="UP000712600"/>
    </source>
</evidence>
<dbReference type="Proteomes" id="UP000712600">
    <property type="component" value="Unassembled WGS sequence"/>
</dbReference>
<protein>
    <recommendedName>
        <fullName evidence="1">GH3 C-terminal domain-containing protein</fullName>
    </recommendedName>
</protein>
<dbReference type="AlphaFoldDB" id="A0A8S9PJF2"/>
<gene>
    <name evidence="2" type="ORF">F2Q69_00050735</name>
</gene>
<dbReference type="InterPro" id="IPR055378">
    <property type="entry name" value="GH3_C"/>
</dbReference>
<dbReference type="GO" id="GO:0016881">
    <property type="term" value="F:acid-amino acid ligase activity"/>
    <property type="evidence" value="ECO:0007669"/>
    <property type="project" value="TreeGrafter"/>
</dbReference>
<comment type="caution">
    <text evidence="2">The sequence shown here is derived from an EMBL/GenBank/DDBJ whole genome shotgun (WGS) entry which is preliminary data.</text>
</comment>
<dbReference type="Pfam" id="PF23572">
    <property type="entry name" value="GH3_C"/>
    <property type="match status" value="1"/>
</dbReference>
<dbReference type="PANTHER" id="PTHR31901:SF76">
    <property type="entry name" value="4-SUBSTITUTED BENZOATES-GLUTAMATE LIGASE GH3.12-LIKE"/>
    <property type="match status" value="1"/>
</dbReference>
<proteinExistence type="predicted"/>
<dbReference type="InterPro" id="IPR004993">
    <property type="entry name" value="GH3"/>
</dbReference>
<evidence type="ECO:0000313" key="2">
    <source>
        <dbReference type="EMBL" id="KAF3523683.1"/>
    </source>
</evidence>
<accession>A0A8S9PJF2</accession>
<evidence type="ECO:0000259" key="1">
    <source>
        <dbReference type="Pfam" id="PF23572"/>
    </source>
</evidence>